<comment type="caution">
    <text evidence="1">The sequence shown here is derived from an EMBL/GenBank/DDBJ whole genome shotgun (WGS) entry which is preliminary data.</text>
</comment>
<gene>
    <name evidence="1" type="ORF">OE747_17340</name>
</gene>
<organism evidence="1 2">
    <name type="scientific">Ruegeria aquimaris</name>
    <dbReference type="NCBI Taxonomy" id="2984333"/>
    <lineage>
        <taxon>Bacteria</taxon>
        <taxon>Pseudomonadati</taxon>
        <taxon>Pseudomonadota</taxon>
        <taxon>Alphaproteobacteria</taxon>
        <taxon>Rhodobacterales</taxon>
        <taxon>Roseobacteraceae</taxon>
        <taxon>Ruegeria</taxon>
    </lineage>
</organism>
<keyword evidence="2" id="KW-1185">Reference proteome</keyword>
<dbReference type="RefSeq" id="WP_263829817.1">
    <property type="nucleotide sequence ID" value="NZ_JAOWLB010000014.1"/>
</dbReference>
<evidence type="ECO:0000313" key="1">
    <source>
        <dbReference type="EMBL" id="MCV2890107.1"/>
    </source>
</evidence>
<reference evidence="1 2" key="1">
    <citation type="submission" date="2022-10" db="EMBL/GenBank/DDBJ databases">
        <title>Ruegeria sp. nov., isolated from ocean surface sediments.</title>
        <authorList>
            <person name="He W."/>
            <person name="Xue H.-P."/>
            <person name="Zhang D.-F."/>
        </authorList>
    </citation>
    <scope>NUCLEOTIDE SEQUENCE [LARGE SCALE GENOMIC DNA]</scope>
    <source>
        <strain evidence="1 2">XHP0148</strain>
    </source>
</reference>
<evidence type="ECO:0000313" key="2">
    <source>
        <dbReference type="Proteomes" id="UP001320899"/>
    </source>
</evidence>
<sequence length="45" mass="4534">MITPFVKAVLIASLLVVAVGLGFAPQDPAPNPAAQLEETVTSTGV</sequence>
<dbReference type="EMBL" id="JAOWLB010000014">
    <property type="protein sequence ID" value="MCV2890107.1"/>
    <property type="molecule type" value="Genomic_DNA"/>
</dbReference>
<dbReference type="Proteomes" id="UP001320899">
    <property type="component" value="Unassembled WGS sequence"/>
</dbReference>
<proteinExistence type="predicted"/>
<accession>A0ABT3APA4</accession>
<protein>
    <submittedName>
        <fullName evidence="1">Uncharacterized protein</fullName>
    </submittedName>
</protein>
<name>A0ABT3APA4_9RHOB</name>